<keyword evidence="3" id="KW-1185">Reference proteome</keyword>
<gene>
    <name evidence="2" type="ORF">NEF87_000452</name>
</gene>
<dbReference type="Proteomes" id="UP001208689">
    <property type="component" value="Chromosome"/>
</dbReference>
<evidence type="ECO:0000256" key="1">
    <source>
        <dbReference type="SAM" id="Phobius"/>
    </source>
</evidence>
<keyword evidence="1" id="KW-0812">Transmembrane</keyword>
<evidence type="ECO:0000313" key="3">
    <source>
        <dbReference type="Proteomes" id="UP001208689"/>
    </source>
</evidence>
<name>A0ABY6HP42_9ARCH</name>
<sequence length="126" mass="14892">MLMATLNPTFLPHLIIFQLSPQNIELNFMSQIWMMMKMVIYNLEIYFFTFFSLFHDRVDTHPSPDNKSKVDRRTSHIRGNCVCRIPDTSNNDLFHDSADKVILTFFLHITPIFEREPEDIVRSPIS</sequence>
<feature type="transmembrane region" description="Helical" evidence="1">
    <location>
        <begin position="32"/>
        <end position="54"/>
    </location>
</feature>
<accession>A0ABY6HP42</accession>
<keyword evidence="1" id="KW-0472">Membrane</keyword>
<protein>
    <submittedName>
        <fullName evidence="2">Uncharacterized protein</fullName>
    </submittedName>
</protein>
<evidence type="ECO:0000313" key="2">
    <source>
        <dbReference type="EMBL" id="UYP44167.1"/>
    </source>
</evidence>
<proteinExistence type="predicted"/>
<organism evidence="2 3">
    <name type="scientific">Candidatus Lokiarchaeum ossiferum</name>
    <dbReference type="NCBI Taxonomy" id="2951803"/>
    <lineage>
        <taxon>Archaea</taxon>
        <taxon>Promethearchaeati</taxon>
        <taxon>Promethearchaeota</taxon>
        <taxon>Promethearchaeia</taxon>
        <taxon>Promethearchaeales</taxon>
        <taxon>Promethearchaeaceae</taxon>
        <taxon>Candidatus Lokiarchaeum</taxon>
    </lineage>
</organism>
<keyword evidence="1" id="KW-1133">Transmembrane helix</keyword>
<reference evidence="2" key="1">
    <citation type="submission" date="2022-09" db="EMBL/GenBank/DDBJ databases">
        <title>Actin cytoskeleton and complex cell architecture in an #Asgard archaeon.</title>
        <authorList>
            <person name="Ponce Toledo R.I."/>
            <person name="Schleper C."/>
            <person name="Rodrigues Oliveira T."/>
            <person name="Wollweber F."/>
            <person name="Xu J."/>
            <person name="Rittmann S."/>
            <person name="Klingl A."/>
            <person name="Pilhofer M."/>
        </authorList>
    </citation>
    <scope>NUCLEOTIDE SEQUENCE</scope>
    <source>
        <strain evidence="2">B-35</strain>
    </source>
</reference>
<dbReference type="EMBL" id="CP104013">
    <property type="protein sequence ID" value="UYP44167.1"/>
    <property type="molecule type" value="Genomic_DNA"/>
</dbReference>